<dbReference type="EMBL" id="SRLO01005024">
    <property type="protein sequence ID" value="TNN29927.1"/>
    <property type="molecule type" value="Genomic_DNA"/>
</dbReference>
<sequence>MPKSASAPASPPRHIYPICQWKKKRRRRKSRSHSVLR</sequence>
<accession>A0A4Z2ELU3</accession>
<gene>
    <name evidence="2" type="ORF">EYF80_059923</name>
</gene>
<protein>
    <submittedName>
        <fullName evidence="2">Uncharacterized protein</fullName>
    </submittedName>
</protein>
<organism evidence="2 3">
    <name type="scientific">Liparis tanakae</name>
    <name type="common">Tanaka's snailfish</name>
    <dbReference type="NCBI Taxonomy" id="230148"/>
    <lineage>
        <taxon>Eukaryota</taxon>
        <taxon>Metazoa</taxon>
        <taxon>Chordata</taxon>
        <taxon>Craniata</taxon>
        <taxon>Vertebrata</taxon>
        <taxon>Euteleostomi</taxon>
        <taxon>Actinopterygii</taxon>
        <taxon>Neopterygii</taxon>
        <taxon>Teleostei</taxon>
        <taxon>Neoteleostei</taxon>
        <taxon>Acanthomorphata</taxon>
        <taxon>Eupercaria</taxon>
        <taxon>Perciformes</taxon>
        <taxon>Cottioidei</taxon>
        <taxon>Cottales</taxon>
        <taxon>Liparidae</taxon>
        <taxon>Liparis</taxon>
    </lineage>
</organism>
<proteinExistence type="predicted"/>
<dbReference type="Proteomes" id="UP000314294">
    <property type="component" value="Unassembled WGS sequence"/>
</dbReference>
<feature type="compositionally biased region" description="Basic residues" evidence="1">
    <location>
        <begin position="21"/>
        <end position="37"/>
    </location>
</feature>
<feature type="region of interest" description="Disordered" evidence="1">
    <location>
        <begin position="1"/>
        <end position="37"/>
    </location>
</feature>
<evidence type="ECO:0000256" key="1">
    <source>
        <dbReference type="SAM" id="MobiDB-lite"/>
    </source>
</evidence>
<keyword evidence="3" id="KW-1185">Reference proteome</keyword>
<dbReference type="AlphaFoldDB" id="A0A4Z2ELU3"/>
<evidence type="ECO:0000313" key="3">
    <source>
        <dbReference type="Proteomes" id="UP000314294"/>
    </source>
</evidence>
<name>A0A4Z2ELU3_9TELE</name>
<comment type="caution">
    <text evidence="2">The sequence shown here is derived from an EMBL/GenBank/DDBJ whole genome shotgun (WGS) entry which is preliminary data.</text>
</comment>
<reference evidence="2 3" key="1">
    <citation type="submission" date="2019-03" db="EMBL/GenBank/DDBJ databases">
        <title>First draft genome of Liparis tanakae, snailfish: a comprehensive survey of snailfish specific genes.</title>
        <authorList>
            <person name="Kim W."/>
            <person name="Song I."/>
            <person name="Jeong J.-H."/>
            <person name="Kim D."/>
            <person name="Kim S."/>
            <person name="Ryu S."/>
            <person name="Song J.Y."/>
            <person name="Lee S.K."/>
        </authorList>
    </citation>
    <scope>NUCLEOTIDE SEQUENCE [LARGE SCALE GENOMIC DNA]</scope>
    <source>
        <tissue evidence="2">Muscle</tissue>
    </source>
</reference>
<evidence type="ECO:0000313" key="2">
    <source>
        <dbReference type="EMBL" id="TNN29927.1"/>
    </source>
</evidence>